<accession>A0ACC6T7B0</accession>
<keyword evidence="2" id="KW-1185">Reference proteome</keyword>
<protein>
    <submittedName>
        <fullName evidence="1">Uncharacterized protein</fullName>
    </submittedName>
</protein>
<evidence type="ECO:0000313" key="1">
    <source>
        <dbReference type="EMBL" id="MER9287817.1"/>
    </source>
</evidence>
<organism evidence="1 2">
    <name type="scientific">Mesorhizobium australicum</name>
    <dbReference type="NCBI Taxonomy" id="536018"/>
    <lineage>
        <taxon>Bacteria</taxon>
        <taxon>Pseudomonadati</taxon>
        <taxon>Pseudomonadota</taxon>
        <taxon>Alphaproteobacteria</taxon>
        <taxon>Hyphomicrobiales</taxon>
        <taxon>Phyllobacteriaceae</taxon>
        <taxon>Mesorhizobium</taxon>
    </lineage>
</organism>
<gene>
    <name evidence="1" type="ORF">NKI81_28510</name>
</gene>
<dbReference type="Proteomes" id="UP001480082">
    <property type="component" value="Unassembled WGS sequence"/>
</dbReference>
<name>A0ACC6T7B0_9HYPH</name>
<comment type="caution">
    <text evidence="1">The sequence shown here is derived from an EMBL/GenBank/DDBJ whole genome shotgun (WGS) entry which is preliminary data.</text>
</comment>
<evidence type="ECO:0000313" key="2">
    <source>
        <dbReference type="Proteomes" id="UP001480082"/>
    </source>
</evidence>
<sequence>MPVGFGGAMGRICAPETANNLFSAYGEVTGARVLGPETPAPRAVWFLDFPITSLGPMAITTFVNAADRLRITVLAQGSLGAASAIGTGMVAPDVDLWFDARADRLALDPAIRRSLVSQKNLLLKLNHNWDGYGAQALPHQRVEAFFAELELVLVNYSGPLPEIVPGGDGSLQVEWHLEEAMIFYGIDSDDQKYIFVQENGTEPIALAGDEASQFFLKTMNKYFAGEATTVTYAAKE</sequence>
<proteinExistence type="predicted"/>
<dbReference type="EMBL" id="JAMYRI010000025">
    <property type="protein sequence ID" value="MER9287817.1"/>
    <property type="molecule type" value="Genomic_DNA"/>
</dbReference>
<reference evidence="1 2" key="1">
    <citation type="journal article" date="2024" name="Proc. Natl. Acad. Sci. U.S.A.">
        <title>The evolutionary genomics of adaptation to stress in wild rhizobium bacteria.</title>
        <authorList>
            <person name="Kehlet-Delgado H."/>
            <person name="Montoya A.P."/>
            <person name="Jensen K.T."/>
            <person name="Wendlandt C.E."/>
            <person name="Dexheimer C."/>
            <person name="Roberts M."/>
            <person name="Torres Martinez L."/>
            <person name="Friesen M.L."/>
            <person name="Griffitts J.S."/>
            <person name="Porter S.S."/>
        </authorList>
    </citation>
    <scope>NUCLEOTIDE SEQUENCE [LARGE SCALE GENOMIC DNA]</scope>
    <source>
        <strain evidence="1 2">M0468</strain>
    </source>
</reference>